<dbReference type="EMBL" id="JAAAJB010000245">
    <property type="protein sequence ID" value="KAG0260533.1"/>
    <property type="molecule type" value="Genomic_DNA"/>
</dbReference>
<dbReference type="Pfam" id="PF00082">
    <property type="entry name" value="Peptidase_S8"/>
    <property type="match status" value="1"/>
</dbReference>
<dbReference type="SUPFAM" id="SSF54897">
    <property type="entry name" value="Protease propeptides/inhibitors"/>
    <property type="match status" value="1"/>
</dbReference>
<dbReference type="CDD" id="cd04077">
    <property type="entry name" value="Peptidases_S8_PCSK9_ProteinaseK_like"/>
    <property type="match status" value="1"/>
</dbReference>
<evidence type="ECO:0000256" key="3">
    <source>
        <dbReference type="ARBA" id="ARBA00022801"/>
    </source>
</evidence>
<dbReference type="OrthoDB" id="206201at2759"/>
<keyword evidence="4 5" id="KW-0720">Serine protease</keyword>
<dbReference type="PANTHER" id="PTHR43806:SF11">
    <property type="entry name" value="CEREVISIN-RELATED"/>
    <property type="match status" value="1"/>
</dbReference>
<dbReference type="InterPro" id="IPR015500">
    <property type="entry name" value="Peptidase_S8_subtilisin-rel"/>
</dbReference>
<dbReference type="InterPro" id="IPR023828">
    <property type="entry name" value="Peptidase_S8_Ser-AS"/>
</dbReference>
<evidence type="ECO:0000313" key="11">
    <source>
        <dbReference type="Proteomes" id="UP000807716"/>
    </source>
</evidence>
<dbReference type="Pfam" id="PF05922">
    <property type="entry name" value="Inhibitor_I9"/>
    <property type="match status" value="1"/>
</dbReference>
<feature type="domain" description="Inhibitor I9" evidence="9">
    <location>
        <begin position="31"/>
        <end position="104"/>
    </location>
</feature>
<dbReference type="InterPro" id="IPR022398">
    <property type="entry name" value="Peptidase_S8_His-AS"/>
</dbReference>
<dbReference type="InterPro" id="IPR023827">
    <property type="entry name" value="Peptidase_S8_Asp-AS"/>
</dbReference>
<dbReference type="PANTHER" id="PTHR43806">
    <property type="entry name" value="PEPTIDASE S8"/>
    <property type="match status" value="1"/>
</dbReference>
<evidence type="ECO:0000256" key="2">
    <source>
        <dbReference type="ARBA" id="ARBA00022670"/>
    </source>
</evidence>
<dbReference type="PRINTS" id="PR00723">
    <property type="entry name" value="SUBTILISIN"/>
</dbReference>
<comment type="similarity">
    <text evidence="1 5 6">Belongs to the peptidase S8 family.</text>
</comment>
<evidence type="ECO:0000313" key="10">
    <source>
        <dbReference type="EMBL" id="KAG0260533.1"/>
    </source>
</evidence>
<reference evidence="10" key="1">
    <citation type="journal article" date="2020" name="Fungal Divers.">
        <title>Resolving the Mortierellaceae phylogeny through synthesis of multi-gene phylogenetics and phylogenomics.</title>
        <authorList>
            <person name="Vandepol N."/>
            <person name="Liber J."/>
            <person name="Desiro A."/>
            <person name="Na H."/>
            <person name="Kennedy M."/>
            <person name="Barry K."/>
            <person name="Grigoriev I.V."/>
            <person name="Miller A.N."/>
            <person name="O'Donnell K."/>
            <person name="Stajich J.E."/>
            <person name="Bonito G."/>
        </authorList>
    </citation>
    <scope>NUCLEOTIDE SEQUENCE</scope>
    <source>
        <strain evidence="10">BC1065</strain>
    </source>
</reference>
<feature type="active site" description="Charge relay system" evidence="5">
    <location>
        <position position="178"/>
    </location>
</feature>
<dbReference type="PROSITE" id="PS00138">
    <property type="entry name" value="SUBTILASE_SER"/>
    <property type="match status" value="1"/>
</dbReference>
<comment type="caution">
    <text evidence="10">The sequence shown here is derived from an EMBL/GenBank/DDBJ whole genome shotgun (WGS) entry which is preliminary data.</text>
</comment>
<dbReference type="Gene3D" id="3.30.70.80">
    <property type="entry name" value="Peptidase S8 propeptide/proteinase inhibitor I9"/>
    <property type="match status" value="1"/>
</dbReference>
<sequence>MKFSAVLIAVCAAVASAAPLISTSGTPVPDSYIVVLKGGNTAESFQNKFNEIARRQNGRGRTPVISRKYKAIDGFAAELNQGALDELLAAPEVDYVEQDQIITLQASQPSPPSWGLPRTSQRDRNLSAPYFYQDAAGQGVTAYIIDTGVYIEHSDFGGRASYGYNAISGSSNTDENGHGTHVAGTVGGTRFGVAKNVNLVGVKVLNAQGSGTTAGVVAGMDWVINRARGTKAVANMSLGGGKSATMDAAANRFYAANIPLFVAAGNSAGTSACNQSPAGATQAYTVAASDSSDRFASFSSWGTCVEIIAPGVGITSAWIGGTSATNTISGTSMATPHVCGAAALLISAEAGLTTSQAVFDRLTNLATPNKITGNLRSTPNRLLFNGAV</sequence>
<dbReference type="GO" id="GO:0004252">
    <property type="term" value="F:serine-type endopeptidase activity"/>
    <property type="evidence" value="ECO:0007669"/>
    <property type="project" value="UniProtKB-UniRule"/>
</dbReference>
<feature type="domain" description="Peptidase S8/S53" evidence="8">
    <location>
        <begin position="137"/>
        <end position="366"/>
    </location>
</feature>
<dbReference type="Gene3D" id="3.40.50.200">
    <property type="entry name" value="Peptidase S8/S53 domain"/>
    <property type="match status" value="1"/>
</dbReference>
<evidence type="ECO:0000256" key="1">
    <source>
        <dbReference type="ARBA" id="ARBA00011073"/>
    </source>
</evidence>
<dbReference type="FunFam" id="3.40.50.200:FF:000014">
    <property type="entry name" value="Proteinase K"/>
    <property type="match status" value="1"/>
</dbReference>
<dbReference type="InterPro" id="IPR036852">
    <property type="entry name" value="Peptidase_S8/S53_dom_sf"/>
</dbReference>
<dbReference type="InterPro" id="IPR037045">
    <property type="entry name" value="S8pro/Inhibitor_I9_sf"/>
</dbReference>
<dbReference type="PROSITE" id="PS00137">
    <property type="entry name" value="SUBTILASE_HIS"/>
    <property type="match status" value="1"/>
</dbReference>
<proteinExistence type="inferred from homology"/>
<dbReference type="PROSITE" id="PS51892">
    <property type="entry name" value="SUBTILASE"/>
    <property type="match status" value="1"/>
</dbReference>
<dbReference type="InterPro" id="IPR000209">
    <property type="entry name" value="Peptidase_S8/S53_dom"/>
</dbReference>
<feature type="chain" id="PRO_5040383559" evidence="7">
    <location>
        <begin position="18"/>
        <end position="388"/>
    </location>
</feature>
<dbReference type="Proteomes" id="UP000807716">
    <property type="component" value="Unassembled WGS sequence"/>
</dbReference>
<dbReference type="GO" id="GO:0006508">
    <property type="term" value="P:proteolysis"/>
    <property type="evidence" value="ECO:0007669"/>
    <property type="project" value="UniProtKB-KW"/>
</dbReference>
<dbReference type="InterPro" id="IPR050131">
    <property type="entry name" value="Peptidase_S8_subtilisin-like"/>
</dbReference>
<keyword evidence="3 5" id="KW-0378">Hydrolase</keyword>
<feature type="signal peptide" evidence="7">
    <location>
        <begin position="1"/>
        <end position="17"/>
    </location>
</feature>
<dbReference type="AlphaFoldDB" id="A0A9P6Q4K5"/>
<evidence type="ECO:0000256" key="6">
    <source>
        <dbReference type="RuleBase" id="RU003355"/>
    </source>
</evidence>
<evidence type="ECO:0000256" key="4">
    <source>
        <dbReference type="ARBA" id="ARBA00022825"/>
    </source>
</evidence>
<feature type="active site" description="Charge relay system" evidence="5">
    <location>
        <position position="146"/>
    </location>
</feature>
<evidence type="ECO:0000256" key="5">
    <source>
        <dbReference type="PROSITE-ProRule" id="PRU01240"/>
    </source>
</evidence>
<protein>
    <submittedName>
        <fullName evidence="10">Uncharacterized protein</fullName>
    </submittedName>
</protein>
<dbReference type="GO" id="GO:0005615">
    <property type="term" value="C:extracellular space"/>
    <property type="evidence" value="ECO:0007669"/>
    <property type="project" value="TreeGrafter"/>
</dbReference>
<evidence type="ECO:0000259" key="8">
    <source>
        <dbReference type="Pfam" id="PF00082"/>
    </source>
</evidence>
<dbReference type="SUPFAM" id="SSF52743">
    <property type="entry name" value="Subtilisin-like"/>
    <property type="match status" value="1"/>
</dbReference>
<dbReference type="PROSITE" id="PS00136">
    <property type="entry name" value="SUBTILASE_ASP"/>
    <property type="match status" value="1"/>
</dbReference>
<evidence type="ECO:0000256" key="7">
    <source>
        <dbReference type="SAM" id="SignalP"/>
    </source>
</evidence>
<dbReference type="InterPro" id="IPR010259">
    <property type="entry name" value="S8pro/Inhibitor_I9"/>
</dbReference>
<evidence type="ECO:0000259" key="9">
    <source>
        <dbReference type="Pfam" id="PF05922"/>
    </source>
</evidence>
<feature type="active site" description="Charge relay system" evidence="5">
    <location>
        <position position="332"/>
    </location>
</feature>
<dbReference type="InterPro" id="IPR034193">
    <property type="entry name" value="PCSK9_ProteinaseK-like"/>
</dbReference>
<organism evidence="10 11">
    <name type="scientific">Actinomortierella ambigua</name>
    <dbReference type="NCBI Taxonomy" id="1343610"/>
    <lineage>
        <taxon>Eukaryota</taxon>
        <taxon>Fungi</taxon>
        <taxon>Fungi incertae sedis</taxon>
        <taxon>Mucoromycota</taxon>
        <taxon>Mortierellomycotina</taxon>
        <taxon>Mortierellomycetes</taxon>
        <taxon>Mortierellales</taxon>
        <taxon>Mortierellaceae</taxon>
        <taxon>Actinomortierella</taxon>
    </lineage>
</organism>
<keyword evidence="2 5" id="KW-0645">Protease</keyword>
<accession>A0A9P6Q4K5</accession>
<keyword evidence="11" id="KW-1185">Reference proteome</keyword>
<name>A0A9P6Q4K5_9FUNG</name>
<keyword evidence="7" id="KW-0732">Signal</keyword>
<gene>
    <name evidence="10" type="ORF">DFQ27_003477</name>
</gene>